<sequence length="440" mass="49657">MNDPTMIQIPEYFNDVFPENEFPQYHWKKRPAKLPKEVWLSETTHRDGQQGGLPLTTENSQRIYEILCNVTHSSGAIRQAEFFPYRKSDRDALQWALERHKGGAPIEPTTWIRGCREDVDLISRLGLRETGLLCSASDYHTFHKFKNGNRRQAANLYLEAVEIALEAGIKPRVHLEDTTRAPVDFVKWLVEAVLDLARLYPENLRPRFRICDTLGVGLPYEDVELPRSVPGWVGVLMALGVAGTDIEFHPHNDMWLVVANCLSAIRAGCGVISGTSLGTGERTGNAPLEAVVVHLMGMGYWRDSPVALFPLNELAQLYNTIGETLSTKYPIFGRDAFVTRAGIHADGINKFWPMYAPFNAPRLVGRNLEVALTKDSGQAGLIFVLRQRLGEQFAKDDKRVLEIFAWMEEQFESGRCTPISWNELEPIVTNVFNPHIATQN</sequence>
<dbReference type="PROSITE" id="PS50991">
    <property type="entry name" value="PYR_CT"/>
    <property type="match status" value="1"/>
</dbReference>
<feature type="domain" description="Pyruvate carboxyltransferase" evidence="3">
    <location>
        <begin position="38"/>
        <end position="312"/>
    </location>
</feature>
<gene>
    <name evidence="4" type="ORF">PQG83_05115</name>
</gene>
<keyword evidence="2" id="KW-0808">Transferase</keyword>
<dbReference type="InterPro" id="IPR013785">
    <property type="entry name" value="Aldolase_TIM"/>
</dbReference>
<proteinExistence type="inferred from homology"/>
<evidence type="ECO:0000256" key="2">
    <source>
        <dbReference type="ARBA" id="ARBA00022679"/>
    </source>
</evidence>
<dbReference type="KEGG" id="nneo:PQG83_05115"/>
<keyword evidence="5" id="KW-1185">Reference proteome</keyword>
<evidence type="ECO:0000313" key="5">
    <source>
        <dbReference type="Proteomes" id="UP001302494"/>
    </source>
</evidence>
<dbReference type="SUPFAM" id="SSF51569">
    <property type="entry name" value="Aldolase"/>
    <property type="match status" value="1"/>
</dbReference>
<keyword evidence="4" id="KW-0670">Pyruvate</keyword>
<dbReference type="AlphaFoldDB" id="A0AA96K1I3"/>
<evidence type="ECO:0000259" key="3">
    <source>
        <dbReference type="PROSITE" id="PS50991"/>
    </source>
</evidence>
<comment type="similarity">
    <text evidence="1">Belongs to the alpha-IPM synthase/homocitrate synthase family.</text>
</comment>
<accession>A0AA96K1I3</accession>
<dbReference type="InterPro" id="IPR000891">
    <property type="entry name" value="PYR_CT"/>
</dbReference>
<dbReference type="Pfam" id="PF00682">
    <property type="entry name" value="HMGL-like"/>
    <property type="match status" value="1"/>
</dbReference>
<dbReference type="GO" id="GO:0016740">
    <property type="term" value="F:transferase activity"/>
    <property type="evidence" value="ECO:0007669"/>
    <property type="project" value="UniProtKB-KW"/>
</dbReference>
<protein>
    <submittedName>
        <fullName evidence="4">Pyruvate carboxyltransferase</fullName>
    </submittedName>
</protein>
<dbReference type="PANTHER" id="PTHR42880">
    <property type="entry name" value="HOMOCITRATE SYNTHASE"/>
    <property type="match status" value="1"/>
</dbReference>
<dbReference type="RefSeq" id="WP_312747508.1">
    <property type="nucleotide sequence ID" value="NZ_CP116968.1"/>
</dbReference>
<reference evidence="4 5" key="1">
    <citation type="submission" date="2023-01" db="EMBL/GenBank/DDBJ databases">
        <title>Cultivation and genomic characterization of new, ubiquitous marine nitrite-oxidizing bacteria from the Nitrospirales.</title>
        <authorList>
            <person name="Mueller A.J."/>
            <person name="Daebeler A."/>
            <person name="Herbold C.W."/>
            <person name="Kirkegaard R.H."/>
            <person name="Daims H."/>
        </authorList>
    </citation>
    <scope>NUCLEOTIDE SEQUENCE [LARGE SCALE GENOMIC DNA]</scope>
    <source>
        <strain evidence="4 5">DK</strain>
    </source>
</reference>
<dbReference type="PANTHER" id="PTHR42880:SF1">
    <property type="entry name" value="ISOPROPYLMALATE_HOMOCITRATE_CITRAMALATE SYNTHASE FAMILY PROTEIN"/>
    <property type="match status" value="1"/>
</dbReference>
<organism evidence="4 5">
    <name type="scientific">Candidatus Nitrospira neomarina</name>
    <dbReference type="NCBI Taxonomy" id="3020899"/>
    <lineage>
        <taxon>Bacteria</taxon>
        <taxon>Pseudomonadati</taxon>
        <taxon>Nitrospirota</taxon>
        <taxon>Nitrospiria</taxon>
        <taxon>Nitrospirales</taxon>
        <taxon>Nitrospiraceae</taxon>
        <taxon>Nitrospira</taxon>
    </lineage>
</organism>
<dbReference type="EMBL" id="CP116968">
    <property type="protein sequence ID" value="WNM63136.1"/>
    <property type="molecule type" value="Genomic_DNA"/>
</dbReference>
<evidence type="ECO:0000313" key="4">
    <source>
        <dbReference type="EMBL" id="WNM63136.1"/>
    </source>
</evidence>
<dbReference type="Proteomes" id="UP001302494">
    <property type="component" value="Chromosome"/>
</dbReference>
<dbReference type="Gene3D" id="3.20.20.70">
    <property type="entry name" value="Aldolase class I"/>
    <property type="match status" value="1"/>
</dbReference>
<evidence type="ECO:0000256" key="1">
    <source>
        <dbReference type="ARBA" id="ARBA00006154"/>
    </source>
</evidence>
<name>A0AA96K1I3_9BACT</name>